<comment type="caution">
    <text evidence="1">The sequence shown here is derived from an EMBL/GenBank/DDBJ whole genome shotgun (WGS) entry which is preliminary data.</text>
</comment>
<dbReference type="Proteomes" id="UP000827872">
    <property type="component" value="Linkage Group LG10"/>
</dbReference>
<organism evidence="1 2">
    <name type="scientific">Sphaerodactylus townsendi</name>
    <dbReference type="NCBI Taxonomy" id="933632"/>
    <lineage>
        <taxon>Eukaryota</taxon>
        <taxon>Metazoa</taxon>
        <taxon>Chordata</taxon>
        <taxon>Craniata</taxon>
        <taxon>Vertebrata</taxon>
        <taxon>Euteleostomi</taxon>
        <taxon>Lepidosauria</taxon>
        <taxon>Squamata</taxon>
        <taxon>Bifurcata</taxon>
        <taxon>Gekkota</taxon>
        <taxon>Sphaerodactylidae</taxon>
        <taxon>Sphaerodactylus</taxon>
    </lineage>
</organism>
<evidence type="ECO:0000313" key="1">
    <source>
        <dbReference type="EMBL" id="KAH7988207.1"/>
    </source>
</evidence>
<evidence type="ECO:0000313" key="2">
    <source>
        <dbReference type="Proteomes" id="UP000827872"/>
    </source>
</evidence>
<reference evidence="1" key="1">
    <citation type="submission" date="2021-08" db="EMBL/GenBank/DDBJ databases">
        <title>The first chromosome-level gecko genome reveals the dynamic sex chromosomes of Neotropical dwarf geckos (Sphaerodactylidae: Sphaerodactylus).</title>
        <authorList>
            <person name="Pinto B.J."/>
            <person name="Keating S.E."/>
            <person name="Gamble T."/>
        </authorList>
    </citation>
    <scope>NUCLEOTIDE SEQUENCE</scope>
    <source>
        <strain evidence="1">TG3544</strain>
    </source>
</reference>
<dbReference type="EMBL" id="CM037623">
    <property type="protein sequence ID" value="KAH7988207.1"/>
    <property type="molecule type" value="Genomic_DNA"/>
</dbReference>
<proteinExistence type="predicted"/>
<name>A0ACB8E706_9SAUR</name>
<keyword evidence="2" id="KW-1185">Reference proteome</keyword>
<protein>
    <submittedName>
        <fullName evidence="1">Uncharacterized protein</fullName>
    </submittedName>
</protein>
<sequence>MCKMTSKYKSGKREAQVTAETYCSSGVRKHVSDLEEKGLIIKDNDGIQRTYWTKKVPSLTCRFLKIRNLEQSDIFGLLEAMNKFCALQLSLISEGADCIFIPKKLFLEEAPSKSRQVALEMASSYPAESVIHESYIVQQEWSTYKTKLIGQYLERCHRKAPATINVCW</sequence>
<accession>A0ACB8E706</accession>
<gene>
    <name evidence="1" type="ORF">K3G42_010200</name>
</gene>